<feature type="domain" description="Major facilitator superfamily (MFS) profile" evidence="6">
    <location>
        <begin position="100"/>
        <end position="526"/>
    </location>
</feature>
<dbReference type="Proteomes" id="UP001153620">
    <property type="component" value="Chromosome 2"/>
</dbReference>
<keyword evidence="8" id="KW-1185">Reference proteome</keyword>
<dbReference type="OrthoDB" id="3936150at2759"/>
<feature type="transmembrane region" description="Helical" evidence="5">
    <location>
        <begin position="415"/>
        <end position="432"/>
    </location>
</feature>
<accession>A0A9N9RZ13</accession>
<dbReference type="InterPro" id="IPR005828">
    <property type="entry name" value="MFS_sugar_transport-like"/>
</dbReference>
<dbReference type="Pfam" id="PF00083">
    <property type="entry name" value="Sugar_tr"/>
    <property type="match status" value="1"/>
</dbReference>
<dbReference type="InterPro" id="IPR020846">
    <property type="entry name" value="MFS_dom"/>
</dbReference>
<keyword evidence="4 5" id="KW-0472">Membrane</keyword>
<dbReference type="GO" id="GO:0022857">
    <property type="term" value="F:transmembrane transporter activity"/>
    <property type="evidence" value="ECO:0007669"/>
    <property type="project" value="InterPro"/>
</dbReference>
<evidence type="ECO:0000259" key="6">
    <source>
        <dbReference type="PROSITE" id="PS50850"/>
    </source>
</evidence>
<feature type="transmembrane region" description="Helical" evidence="5">
    <location>
        <begin position="142"/>
        <end position="164"/>
    </location>
</feature>
<proteinExistence type="predicted"/>
<evidence type="ECO:0000256" key="5">
    <source>
        <dbReference type="SAM" id="Phobius"/>
    </source>
</evidence>
<gene>
    <name evidence="7" type="ORF">CHIRRI_LOCUS8389</name>
</gene>
<dbReference type="PROSITE" id="PS50850">
    <property type="entry name" value="MFS"/>
    <property type="match status" value="1"/>
</dbReference>
<evidence type="ECO:0000256" key="1">
    <source>
        <dbReference type="ARBA" id="ARBA00004141"/>
    </source>
</evidence>
<dbReference type="AlphaFoldDB" id="A0A9N9RZ13"/>
<dbReference type="GO" id="GO:0016020">
    <property type="term" value="C:membrane"/>
    <property type="evidence" value="ECO:0007669"/>
    <property type="project" value="UniProtKB-SubCell"/>
</dbReference>
<evidence type="ECO:0000256" key="4">
    <source>
        <dbReference type="ARBA" id="ARBA00023136"/>
    </source>
</evidence>
<dbReference type="InterPro" id="IPR036259">
    <property type="entry name" value="MFS_trans_sf"/>
</dbReference>
<evidence type="ECO:0000256" key="2">
    <source>
        <dbReference type="ARBA" id="ARBA00022692"/>
    </source>
</evidence>
<comment type="subcellular location">
    <subcellularLocation>
        <location evidence="1">Membrane</location>
        <topology evidence="1">Multi-pass membrane protein</topology>
    </subcellularLocation>
</comment>
<reference evidence="7" key="2">
    <citation type="submission" date="2022-10" db="EMBL/GenBank/DDBJ databases">
        <authorList>
            <consortium name="ENA_rothamsted_submissions"/>
            <consortium name="culmorum"/>
            <person name="King R."/>
        </authorList>
    </citation>
    <scope>NUCLEOTIDE SEQUENCE</scope>
</reference>
<name>A0A9N9RZ13_9DIPT</name>
<evidence type="ECO:0000313" key="7">
    <source>
        <dbReference type="EMBL" id="CAG9805517.1"/>
    </source>
</evidence>
<dbReference type="CDD" id="cd17317">
    <property type="entry name" value="MFS_SLC22"/>
    <property type="match status" value="1"/>
</dbReference>
<keyword evidence="2 5" id="KW-0812">Transmembrane</keyword>
<dbReference type="EMBL" id="OU895878">
    <property type="protein sequence ID" value="CAG9805517.1"/>
    <property type="molecule type" value="Genomic_DNA"/>
</dbReference>
<feature type="transmembrane region" description="Helical" evidence="5">
    <location>
        <begin position="231"/>
        <end position="251"/>
    </location>
</feature>
<protein>
    <recommendedName>
        <fullName evidence="6">Major facilitator superfamily (MFS) profile domain-containing protein</fullName>
    </recommendedName>
</protein>
<feature type="transmembrane region" description="Helical" evidence="5">
    <location>
        <begin position="263"/>
        <end position="285"/>
    </location>
</feature>
<feature type="transmembrane region" description="Helical" evidence="5">
    <location>
        <begin position="352"/>
        <end position="372"/>
    </location>
</feature>
<feature type="transmembrane region" description="Helical" evidence="5">
    <location>
        <begin position="20"/>
        <end position="41"/>
    </location>
</feature>
<dbReference type="SUPFAM" id="SSF103473">
    <property type="entry name" value="MFS general substrate transporter"/>
    <property type="match status" value="1"/>
</dbReference>
<keyword evidence="3 5" id="KW-1133">Transmembrane helix</keyword>
<feature type="transmembrane region" description="Helical" evidence="5">
    <location>
        <begin position="195"/>
        <end position="219"/>
    </location>
</feature>
<organism evidence="7 8">
    <name type="scientific">Chironomus riparius</name>
    <dbReference type="NCBI Taxonomy" id="315576"/>
    <lineage>
        <taxon>Eukaryota</taxon>
        <taxon>Metazoa</taxon>
        <taxon>Ecdysozoa</taxon>
        <taxon>Arthropoda</taxon>
        <taxon>Hexapoda</taxon>
        <taxon>Insecta</taxon>
        <taxon>Pterygota</taxon>
        <taxon>Neoptera</taxon>
        <taxon>Endopterygota</taxon>
        <taxon>Diptera</taxon>
        <taxon>Nematocera</taxon>
        <taxon>Chironomoidea</taxon>
        <taxon>Chironomidae</taxon>
        <taxon>Chironominae</taxon>
        <taxon>Chironomus</taxon>
    </lineage>
</organism>
<dbReference type="PANTHER" id="PTHR24064">
    <property type="entry name" value="SOLUTE CARRIER FAMILY 22 MEMBER"/>
    <property type="match status" value="1"/>
</dbReference>
<sequence>MNYDAVLDEIGSFGKFQVKILLWICFPVLYGAANAVSYVFIARTPPYRCFVDQCEQFDSAKYNQDWLQYAVPGSISNGQFVPEGCYKYNFNDTGLIGNNTCVADLFSKQRQKCDSWIFDENEVTMINDWPSEMTCTENEWKLALIGTANFAGVMLGSAIFGFLADMYGRRTVFIGSLAFMSLTGIGQAVSNSYMMLLIFTLLNAAGTAGIYFSVFVLIIEMLHKSKREMSSVLLNYFFAIGGALVGITAYFERNWRNLTLWIAAPPIIFVVDYWLIPESACWLIANKYYSKAFKIIQKAAKDNKKELSSSIVSQFKGTNIDINISSDSISQLSQSENSFKTNYVAILKSRKLVLRILALFFIWGTNSLVFYGLSLYSVSLSGNIYLNFMYVSLAEIPGITIAWLSMNKIGRRSPLILSLMVCGICSFIGAAVSEELGWLKISMFLISKMAISTSFTITSVYTAEMMPTNIRSGCVGTFSTVARLTSLLAPFIPLLKNFHDSLPLSVFGTFSLASGLMSMLLPETLGSNLPDTVQEAENIGT</sequence>
<feature type="transmembrane region" description="Helical" evidence="5">
    <location>
        <begin position="384"/>
        <end position="403"/>
    </location>
</feature>
<reference evidence="7" key="1">
    <citation type="submission" date="2022-01" db="EMBL/GenBank/DDBJ databases">
        <authorList>
            <person name="King R."/>
        </authorList>
    </citation>
    <scope>NUCLEOTIDE SEQUENCE</scope>
</reference>
<evidence type="ECO:0000313" key="8">
    <source>
        <dbReference type="Proteomes" id="UP001153620"/>
    </source>
</evidence>
<feature type="transmembrane region" description="Helical" evidence="5">
    <location>
        <begin position="438"/>
        <end position="461"/>
    </location>
</feature>
<evidence type="ECO:0000256" key="3">
    <source>
        <dbReference type="ARBA" id="ARBA00022989"/>
    </source>
</evidence>
<dbReference type="Gene3D" id="1.20.1250.20">
    <property type="entry name" value="MFS general substrate transporter like domains"/>
    <property type="match status" value="1"/>
</dbReference>